<sequence>MDNDVNSSDAGSFLRTNTPNVTPTTTAPLASKFCSHPVTIWYLLSVPNNSTSNLRTLAPTRPNVQHPDRQNEMHLQNFHPRYTLSFLRFPPVFILSETTLDRAQDATTPARHLHSSLIWMDYARTPPQWARRRVRSVVVGRQAELAGLASRDLSRRVKNPRSAISQPASGVITRVERDECQRRFQRVICIWSGAGAGTDIGDPAATRISDRRRTPCERGGAGPATGYFSAIFSAITAMLMRSGISCQTCVGVEQEAIVRPDTGGTKLAGADNTHSKGKETPAMDPFIVITFGKKVFRPCVIRRSRNLVWDEKLLFHVRRYETSFKVQLSVLDWDNLSSNAHFGNIYFDVNEQVRHAPQPDKDAGLYPVGARSMRRGQRGCGSIVYR</sequence>
<dbReference type="AlphaFoldDB" id="A0A409XVH5"/>
<dbReference type="EMBL" id="NHYD01000262">
    <property type="protein sequence ID" value="PPQ94738.1"/>
    <property type="molecule type" value="Genomic_DNA"/>
</dbReference>
<protein>
    <recommendedName>
        <fullName evidence="4">C2 domain-containing protein</fullName>
    </recommendedName>
</protein>
<dbReference type="Gene3D" id="2.60.40.150">
    <property type="entry name" value="C2 domain"/>
    <property type="match status" value="1"/>
</dbReference>
<evidence type="ECO:0000313" key="5">
    <source>
        <dbReference type="EMBL" id="PPQ94738.1"/>
    </source>
</evidence>
<dbReference type="PANTHER" id="PTHR10067:SF17">
    <property type="entry name" value="PHOSPHATIDYLSERINE DECARBOXYLASE PROENZYME 2"/>
    <property type="match status" value="1"/>
</dbReference>
<dbReference type="InParanoid" id="A0A409XVH5"/>
<dbReference type="PROSITE" id="PS50004">
    <property type="entry name" value="C2"/>
    <property type="match status" value="1"/>
</dbReference>
<feature type="region of interest" description="Disordered" evidence="3">
    <location>
        <begin position="1"/>
        <end position="28"/>
    </location>
</feature>
<evidence type="ECO:0000256" key="1">
    <source>
        <dbReference type="ARBA" id="ARBA00022793"/>
    </source>
</evidence>
<organism evidence="5 6">
    <name type="scientific">Psilocybe cyanescens</name>
    <dbReference type="NCBI Taxonomy" id="93625"/>
    <lineage>
        <taxon>Eukaryota</taxon>
        <taxon>Fungi</taxon>
        <taxon>Dikarya</taxon>
        <taxon>Basidiomycota</taxon>
        <taxon>Agaricomycotina</taxon>
        <taxon>Agaricomycetes</taxon>
        <taxon>Agaricomycetidae</taxon>
        <taxon>Agaricales</taxon>
        <taxon>Agaricineae</taxon>
        <taxon>Strophariaceae</taxon>
        <taxon>Psilocybe</taxon>
    </lineage>
</organism>
<evidence type="ECO:0000313" key="6">
    <source>
        <dbReference type="Proteomes" id="UP000283269"/>
    </source>
</evidence>
<comment type="caution">
    <text evidence="5">The sequence shown here is derived from an EMBL/GenBank/DDBJ whole genome shotgun (WGS) entry which is preliminary data.</text>
</comment>
<accession>A0A409XVH5</accession>
<dbReference type="Pfam" id="PF00168">
    <property type="entry name" value="C2"/>
    <property type="match status" value="1"/>
</dbReference>
<dbReference type="OrthoDB" id="3269806at2759"/>
<dbReference type="GO" id="GO:0004609">
    <property type="term" value="F:phosphatidylserine decarboxylase activity"/>
    <property type="evidence" value="ECO:0007669"/>
    <property type="project" value="InterPro"/>
</dbReference>
<feature type="domain" description="C2" evidence="4">
    <location>
        <begin position="241"/>
        <end position="362"/>
    </location>
</feature>
<keyword evidence="2" id="KW-0456">Lyase</keyword>
<gene>
    <name evidence="5" type="ORF">CVT25_007703</name>
</gene>
<evidence type="ECO:0000259" key="4">
    <source>
        <dbReference type="PROSITE" id="PS50004"/>
    </source>
</evidence>
<dbReference type="InterPro" id="IPR000008">
    <property type="entry name" value="C2_dom"/>
</dbReference>
<dbReference type="InterPro" id="IPR035892">
    <property type="entry name" value="C2_domain_sf"/>
</dbReference>
<evidence type="ECO:0000256" key="2">
    <source>
        <dbReference type="ARBA" id="ARBA00023239"/>
    </source>
</evidence>
<dbReference type="SUPFAM" id="SSF49562">
    <property type="entry name" value="C2 domain (Calcium/lipid-binding domain, CaLB)"/>
    <property type="match status" value="1"/>
</dbReference>
<reference evidence="5 6" key="1">
    <citation type="journal article" date="2018" name="Evol. Lett.">
        <title>Horizontal gene cluster transfer increased hallucinogenic mushroom diversity.</title>
        <authorList>
            <person name="Reynolds H.T."/>
            <person name="Vijayakumar V."/>
            <person name="Gluck-Thaler E."/>
            <person name="Korotkin H.B."/>
            <person name="Matheny P.B."/>
            <person name="Slot J.C."/>
        </authorList>
    </citation>
    <scope>NUCLEOTIDE SEQUENCE [LARGE SCALE GENOMIC DNA]</scope>
    <source>
        <strain evidence="5 6">2631</strain>
    </source>
</reference>
<dbReference type="GO" id="GO:0008654">
    <property type="term" value="P:phospholipid biosynthetic process"/>
    <property type="evidence" value="ECO:0007669"/>
    <property type="project" value="InterPro"/>
</dbReference>
<proteinExistence type="predicted"/>
<feature type="compositionally biased region" description="Polar residues" evidence="3">
    <location>
        <begin position="1"/>
        <end position="10"/>
    </location>
</feature>
<dbReference type="STRING" id="93625.A0A409XVH5"/>
<dbReference type="Proteomes" id="UP000283269">
    <property type="component" value="Unassembled WGS sequence"/>
</dbReference>
<feature type="compositionally biased region" description="Low complexity" evidence="3">
    <location>
        <begin position="16"/>
        <end position="26"/>
    </location>
</feature>
<keyword evidence="6" id="KW-1185">Reference proteome</keyword>
<name>A0A409XVH5_PSICY</name>
<evidence type="ECO:0000256" key="3">
    <source>
        <dbReference type="SAM" id="MobiDB-lite"/>
    </source>
</evidence>
<keyword evidence="1" id="KW-0210">Decarboxylase</keyword>
<dbReference type="InterPro" id="IPR003817">
    <property type="entry name" value="PS_Dcarbxylase"/>
</dbReference>
<dbReference type="PANTHER" id="PTHR10067">
    <property type="entry name" value="PHOSPHATIDYLSERINE DECARBOXYLASE"/>
    <property type="match status" value="1"/>
</dbReference>